<dbReference type="SMART" id="SM00293">
    <property type="entry name" value="PWWP"/>
    <property type="match status" value="1"/>
</dbReference>
<dbReference type="Pfam" id="PF03446">
    <property type="entry name" value="NAD_binding_2"/>
    <property type="match status" value="1"/>
</dbReference>
<evidence type="ECO:0000256" key="6">
    <source>
        <dbReference type="SAM" id="MobiDB-lite"/>
    </source>
</evidence>
<dbReference type="CDD" id="cd05836">
    <property type="entry name" value="PWWP_GLYR1"/>
    <property type="match status" value="1"/>
</dbReference>
<dbReference type="SUPFAM" id="SSF63748">
    <property type="entry name" value="Tudor/PWWP/MBT"/>
    <property type="match status" value="1"/>
</dbReference>
<dbReference type="SUPFAM" id="SSF48179">
    <property type="entry name" value="6-phosphogluconate dehydrogenase C-terminal domain-like"/>
    <property type="match status" value="1"/>
</dbReference>
<dbReference type="FunFam" id="3.40.50.720:FF:000058">
    <property type="entry name" value="Putative oxidoreductase GLYR1 homolog"/>
    <property type="match status" value="1"/>
</dbReference>
<feature type="compositionally biased region" description="Basic and acidic residues" evidence="6">
    <location>
        <begin position="121"/>
        <end position="146"/>
    </location>
</feature>
<dbReference type="InterPro" id="IPR013328">
    <property type="entry name" value="6PGD_dom2"/>
</dbReference>
<dbReference type="PANTHER" id="PTHR43580">
    <property type="entry name" value="OXIDOREDUCTASE GLYR1-RELATED"/>
    <property type="match status" value="1"/>
</dbReference>
<dbReference type="GO" id="GO:0016491">
    <property type="term" value="F:oxidoreductase activity"/>
    <property type="evidence" value="ECO:0007669"/>
    <property type="project" value="InterPro"/>
</dbReference>
<dbReference type="PANTHER" id="PTHR43580:SF2">
    <property type="entry name" value="CYTOKINE-LIKE NUCLEAR FACTOR N-PAC"/>
    <property type="match status" value="1"/>
</dbReference>
<dbReference type="Gene3D" id="2.30.30.140">
    <property type="match status" value="1"/>
</dbReference>
<dbReference type="InterPro" id="IPR006115">
    <property type="entry name" value="6PGDH_NADP-bd"/>
</dbReference>
<evidence type="ECO:0000256" key="1">
    <source>
        <dbReference type="ARBA" id="ARBA00004286"/>
    </source>
</evidence>
<dbReference type="InterPro" id="IPR008927">
    <property type="entry name" value="6-PGluconate_DH-like_C_sf"/>
</dbReference>
<dbReference type="GO" id="GO:0000785">
    <property type="term" value="C:chromatin"/>
    <property type="evidence" value="ECO:0007669"/>
    <property type="project" value="TreeGrafter"/>
</dbReference>
<name>A0AAV2HWI2_LYMST</name>
<dbReference type="Pfam" id="PF00855">
    <property type="entry name" value="PWWP"/>
    <property type="match status" value="1"/>
</dbReference>
<gene>
    <name evidence="8" type="ORF">GSLYS_00011962001</name>
</gene>
<dbReference type="InterPro" id="IPR051265">
    <property type="entry name" value="HIBADH-related_NP60_sf"/>
</dbReference>
<evidence type="ECO:0000259" key="7">
    <source>
        <dbReference type="PROSITE" id="PS50812"/>
    </source>
</evidence>
<accession>A0AAV2HWI2</accession>
<dbReference type="Pfam" id="PF14833">
    <property type="entry name" value="NAD_binding_11"/>
    <property type="match status" value="1"/>
</dbReference>
<organism evidence="8 9">
    <name type="scientific">Lymnaea stagnalis</name>
    <name type="common">Great pond snail</name>
    <name type="synonym">Helix stagnalis</name>
    <dbReference type="NCBI Taxonomy" id="6523"/>
    <lineage>
        <taxon>Eukaryota</taxon>
        <taxon>Metazoa</taxon>
        <taxon>Spiralia</taxon>
        <taxon>Lophotrochozoa</taxon>
        <taxon>Mollusca</taxon>
        <taxon>Gastropoda</taxon>
        <taxon>Heterobranchia</taxon>
        <taxon>Euthyneura</taxon>
        <taxon>Panpulmonata</taxon>
        <taxon>Hygrophila</taxon>
        <taxon>Lymnaeoidea</taxon>
        <taxon>Lymnaeidae</taxon>
        <taxon>Lymnaea</taxon>
    </lineage>
</organism>
<keyword evidence="3" id="KW-0158">Chromosome</keyword>
<feature type="compositionally biased region" description="Basic and acidic residues" evidence="6">
    <location>
        <begin position="207"/>
        <end position="223"/>
    </location>
</feature>
<protein>
    <recommendedName>
        <fullName evidence="5">Cytokine-like nuclear factor N-PAC</fullName>
    </recommendedName>
    <alternativeName>
        <fullName evidence="4">Glyoxylate reductase 1 homolog</fullName>
    </alternativeName>
</protein>
<dbReference type="GO" id="GO:0003677">
    <property type="term" value="F:DNA binding"/>
    <property type="evidence" value="ECO:0007669"/>
    <property type="project" value="TreeGrafter"/>
</dbReference>
<dbReference type="InterPro" id="IPR002204">
    <property type="entry name" value="3-OH-isobutyrate_DH-rel_CS"/>
</dbReference>
<dbReference type="InterPro" id="IPR036291">
    <property type="entry name" value="NAD(P)-bd_dom_sf"/>
</dbReference>
<evidence type="ECO:0000256" key="5">
    <source>
        <dbReference type="ARBA" id="ARBA00034140"/>
    </source>
</evidence>
<dbReference type="PROSITE" id="PS50812">
    <property type="entry name" value="PWWP"/>
    <property type="match status" value="1"/>
</dbReference>
<dbReference type="AlphaFoldDB" id="A0AAV2HWI2"/>
<sequence length="567" mass="62005">MATNFKIGDLVWAKMKGFQAWPGKVVEPKDSVKKPSNKKNVHFVYFYGSENYAWIQEENIYRYPEYKSKYEGSSRIPRGFKEALEAIENEYQAILASGPLEDLPSIDEEVALMQHKSVGSDTDKSKEPKEGKESQSRKQDEDHDGKLSQPRAYLSGRKGSRRSGLKSPVRKGGGTGIKRPGSFESGTPSSAKKLFSPTRFFMSKSNKSGDLEDTPKTGDDSMRESYHFTHTIGLGDVSTKLEEYDEAESEEKISGKTVIPTPLRIGFLGLGIMGQGMVMNLLRSGHEVTVWNRTATKCREFVKAGALKGNNPADVVQSCDITFTCVADSTAVRDIMFGNMGVLDGISKGKCYVEMSTVDEETVQDVADAIMARGGAFLEAPVCGSRVPALEGQLLILSSGDRKLFDDCYSCFEAMGKKSFYLGNEVGTATRMKLIHNMILGNIVASLGEGMALAEKVGIDLEDFSEVLSLGSLACRTINHKSQAILNGRYEAHFPLQHQQKDLRLVLGLGDSVEQPLHLAAAANELFKKARRMGYGDADVAAVFKAANEFAAGEKTESLAENPSKAV</sequence>
<dbReference type="SUPFAM" id="SSF51735">
    <property type="entry name" value="NAD(P)-binding Rossmann-fold domains"/>
    <property type="match status" value="1"/>
</dbReference>
<dbReference type="GO" id="GO:0051287">
    <property type="term" value="F:NAD binding"/>
    <property type="evidence" value="ECO:0007669"/>
    <property type="project" value="InterPro"/>
</dbReference>
<feature type="region of interest" description="Disordered" evidence="6">
    <location>
        <begin position="116"/>
        <end position="223"/>
    </location>
</feature>
<feature type="domain" description="PWWP" evidence="7">
    <location>
        <begin position="7"/>
        <end position="66"/>
    </location>
</feature>
<evidence type="ECO:0000256" key="3">
    <source>
        <dbReference type="ARBA" id="ARBA00022454"/>
    </source>
</evidence>
<dbReference type="GO" id="GO:0050661">
    <property type="term" value="F:NADP binding"/>
    <property type="evidence" value="ECO:0007669"/>
    <property type="project" value="InterPro"/>
</dbReference>
<reference evidence="8 9" key="1">
    <citation type="submission" date="2024-04" db="EMBL/GenBank/DDBJ databases">
        <authorList>
            <consortium name="Genoscope - CEA"/>
            <person name="William W."/>
        </authorList>
    </citation>
    <scope>NUCLEOTIDE SEQUENCE [LARGE SCALE GENOMIC DNA]</scope>
</reference>
<dbReference type="PROSITE" id="PS00895">
    <property type="entry name" value="3_HYDROXYISOBUT_DH"/>
    <property type="match status" value="1"/>
</dbReference>
<evidence type="ECO:0000256" key="2">
    <source>
        <dbReference type="ARBA" id="ARBA00007598"/>
    </source>
</evidence>
<dbReference type="Proteomes" id="UP001497497">
    <property type="component" value="Unassembled WGS sequence"/>
</dbReference>
<comment type="similarity">
    <text evidence="2">Belongs to the HIBADH-related family. NP60 subfamily.</text>
</comment>
<dbReference type="GO" id="GO:0140673">
    <property type="term" value="P:transcription elongation-coupled chromatin remodeling"/>
    <property type="evidence" value="ECO:0007669"/>
    <property type="project" value="TreeGrafter"/>
</dbReference>
<evidence type="ECO:0000256" key="4">
    <source>
        <dbReference type="ARBA" id="ARBA00030287"/>
    </source>
</evidence>
<comment type="subcellular location">
    <subcellularLocation>
        <location evidence="1">Chromosome</location>
    </subcellularLocation>
</comment>
<dbReference type="Gene3D" id="1.10.1040.10">
    <property type="entry name" value="N-(1-d-carboxylethyl)-l-norvaline Dehydrogenase, domain 2"/>
    <property type="match status" value="1"/>
</dbReference>
<dbReference type="GO" id="GO:0031491">
    <property type="term" value="F:nucleosome binding"/>
    <property type="evidence" value="ECO:0007669"/>
    <property type="project" value="TreeGrafter"/>
</dbReference>
<proteinExistence type="inferred from homology"/>
<dbReference type="EMBL" id="CAXITT010000287">
    <property type="protein sequence ID" value="CAL1538141.1"/>
    <property type="molecule type" value="Genomic_DNA"/>
</dbReference>
<dbReference type="InterPro" id="IPR000313">
    <property type="entry name" value="PWWP_dom"/>
</dbReference>
<evidence type="ECO:0000313" key="8">
    <source>
        <dbReference type="EMBL" id="CAL1538141.1"/>
    </source>
</evidence>
<comment type="caution">
    <text evidence="8">The sequence shown here is derived from an EMBL/GenBank/DDBJ whole genome shotgun (WGS) entry which is preliminary data.</text>
</comment>
<dbReference type="InterPro" id="IPR029154">
    <property type="entry name" value="HIBADH-like_NADP-bd"/>
</dbReference>
<dbReference type="Gene3D" id="3.40.50.720">
    <property type="entry name" value="NAD(P)-binding Rossmann-like Domain"/>
    <property type="match status" value="1"/>
</dbReference>
<dbReference type="InterPro" id="IPR035501">
    <property type="entry name" value="GLYR1_PWWP"/>
</dbReference>
<evidence type="ECO:0000313" key="9">
    <source>
        <dbReference type="Proteomes" id="UP001497497"/>
    </source>
</evidence>
<keyword evidence="9" id="KW-1185">Reference proteome</keyword>